<organism evidence="1 2">
    <name type="scientific">Ajellomyces capsulatus</name>
    <name type="common">Darling's disease fungus</name>
    <name type="synonym">Histoplasma capsulatum</name>
    <dbReference type="NCBI Taxonomy" id="5037"/>
    <lineage>
        <taxon>Eukaryota</taxon>
        <taxon>Fungi</taxon>
        <taxon>Dikarya</taxon>
        <taxon>Ascomycota</taxon>
        <taxon>Pezizomycotina</taxon>
        <taxon>Eurotiomycetes</taxon>
        <taxon>Eurotiomycetidae</taxon>
        <taxon>Onygenales</taxon>
        <taxon>Ajellomycetaceae</taxon>
        <taxon>Histoplasma</taxon>
    </lineage>
</organism>
<name>A0A8H7YEC7_AJECA</name>
<evidence type="ECO:0000313" key="1">
    <source>
        <dbReference type="EMBL" id="KAG5288398.1"/>
    </source>
</evidence>
<dbReference type="Proteomes" id="UP000670092">
    <property type="component" value="Unassembled WGS sequence"/>
</dbReference>
<protein>
    <submittedName>
        <fullName evidence="1">Uncharacterized protein</fullName>
    </submittedName>
</protein>
<dbReference type="AlphaFoldDB" id="A0A8H7YEC7"/>
<evidence type="ECO:0000313" key="2">
    <source>
        <dbReference type="Proteomes" id="UP000670092"/>
    </source>
</evidence>
<proteinExistence type="predicted"/>
<accession>A0A8H7YEC7</accession>
<gene>
    <name evidence="1" type="ORF">I7I52_11872</name>
</gene>
<reference evidence="1 2" key="1">
    <citation type="submission" date="2021-01" db="EMBL/GenBank/DDBJ databases">
        <title>Chromosome-level genome assembly of a human fungal pathogen reveals clustering of transcriptionally co-regulated genes.</title>
        <authorList>
            <person name="Voorhies M."/>
            <person name="Cohen S."/>
            <person name="Shea T.P."/>
            <person name="Petrus S."/>
            <person name="Munoz J.F."/>
            <person name="Poplawski S."/>
            <person name="Goldman W.E."/>
            <person name="Michael T."/>
            <person name="Cuomo C.A."/>
            <person name="Sil A."/>
            <person name="Beyhan S."/>
        </authorList>
    </citation>
    <scope>NUCLEOTIDE SEQUENCE [LARGE SCALE GENOMIC DNA]</scope>
    <source>
        <strain evidence="1 2">G184AR</strain>
    </source>
</reference>
<dbReference type="EMBL" id="JAEVHI010000006">
    <property type="protein sequence ID" value="KAG5288398.1"/>
    <property type="molecule type" value="Genomic_DNA"/>
</dbReference>
<dbReference type="VEuPathDB" id="FungiDB:I7I52_11872"/>
<sequence>MRREQFAFSEFFKLPDRLPNQCDIPGQGKYNIMANLVVTDPWCIADVENIPPARVEVSALRETHPQKVMMGMFAQTPFSAETRFIPV</sequence>
<comment type="caution">
    <text evidence="1">The sequence shown here is derived from an EMBL/GenBank/DDBJ whole genome shotgun (WGS) entry which is preliminary data.</text>
</comment>